<dbReference type="EMBL" id="QZBZ01000064">
    <property type="protein sequence ID" value="TIA38373.1"/>
    <property type="molecule type" value="Genomic_DNA"/>
</dbReference>
<organism evidence="2 3">
    <name type="scientific">Aureobasidium pullulans</name>
    <name type="common">Black yeast</name>
    <name type="synonym">Pullularia pullulans</name>
    <dbReference type="NCBI Taxonomy" id="5580"/>
    <lineage>
        <taxon>Eukaryota</taxon>
        <taxon>Fungi</taxon>
        <taxon>Dikarya</taxon>
        <taxon>Ascomycota</taxon>
        <taxon>Pezizomycotina</taxon>
        <taxon>Dothideomycetes</taxon>
        <taxon>Dothideomycetidae</taxon>
        <taxon>Dothideales</taxon>
        <taxon>Saccotheciaceae</taxon>
        <taxon>Aureobasidium</taxon>
    </lineage>
</organism>
<dbReference type="AlphaFoldDB" id="A0A4T0BUT3"/>
<evidence type="ECO:0000256" key="1">
    <source>
        <dbReference type="SAM" id="Coils"/>
    </source>
</evidence>
<evidence type="ECO:0000313" key="3">
    <source>
        <dbReference type="Proteomes" id="UP000308724"/>
    </source>
</evidence>
<feature type="coiled-coil region" evidence="1">
    <location>
        <begin position="95"/>
        <end position="190"/>
    </location>
</feature>
<feature type="coiled-coil region" evidence="1">
    <location>
        <begin position="19"/>
        <end position="46"/>
    </location>
</feature>
<comment type="caution">
    <text evidence="2">The sequence shown here is derived from an EMBL/GenBank/DDBJ whole genome shotgun (WGS) entry which is preliminary data.</text>
</comment>
<keyword evidence="1" id="KW-0175">Coiled coil</keyword>
<evidence type="ECO:0000313" key="2">
    <source>
        <dbReference type="EMBL" id="TIA38373.1"/>
    </source>
</evidence>
<accession>A0A4T0BUT3</accession>
<reference evidence="2 3" key="1">
    <citation type="submission" date="2018-10" db="EMBL/GenBank/DDBJ databases">
        <title>Fifty Aureobasidium pullulans genomes reveal a recombining polyextremotolerant generalist.</title>
        <authorList>
            <person name="Gostincar C."/>
            <person name="Turk M."/>
            <person name="Zajc J."/>
            <person name="Gunde-Cimerman N."/>
        </authorList>
    </citation>
    <scope>NUCLEOTIDE SEQUENCE [LARGE SCALE GENOMIC DNA]</scope>
    <source>
        <strain evidence="2 3">EXF-1645</strain>
    </source>
</reference>
<proteinExistence type="predicted"/>
<protein>
    <submittedName>
        <fullName evidence="2">Uncharacterized protein</fullName>
    </submittedName>
</protein>
<dbReference type="Proteomes" id="UP000308724">
    <property type="component" value="Unassembled WGS sequence"/>
</dbReference>
<gene>
    <name evidence="2" type="ORF">D6C78_04032</name>
</gene>
<name>A0A4T0BUT3_AURPU</name>
<sequence length="231" mass="26516">MIDTISKATTSLSMWSKMTNALKRKKNDTQAAIKALQRQNAAQDKAQGNDKLTTHLLDQVIMKNDEIETLRNQAMKSNQEIGRLIHLTLLKDNAIEDLLDRLQHAQEQYDAALKHGTTLTTLEKANFEQQLRELQQKLYSQEMRHHEERKVHLAESQAIKKQNNALRTANAQNEARIETLQQNNRSMRIDAIRAYVRAVSNHNFLTQLTTRLQAELAEARDRLASRGQEIG</sequence>